<dbReference type="RefSeq" id="XP_013172397.1">
    <property type="nucleotide sequence ID" value="XM_013316943.1"/>
</dbReference>
<organism evidence="1">
    <name type="scientific">Papilio xuthus</name>
    <name type="common">Asian swallowtail butterfly</name>
    <dbReference type="NCBI Taxonomy" id="66420"/>
    <lineage>
        <taxon>Eukaryota</taxon>
        <taxon>Metazoa</taxon>
        <taxon>Ecdysozoa</taxon>
        <taxon>Arthropoda</taxon>
        <taxon>Hexapoda</taxon>
        <taxon>Insecta</taxon>
        <taxon>Pterygota</taxon>
        <taxon>Neoptera</taxon>
        <taxon>Endopterygota</taxon>
        <taxon>Lepidoptera</taxon>
        <taxon>Glossata</taxon>
        <taxon>Ditrysia</taxon>
        <taxon>Papilionoidea</taxon>
        <taxon>Papilionidae</taxon>
        <taxon>Papilioninae</taxon>
        <taxon>Papilio</taxon>
    </lineage>
</organism>
<dbReference type="Proteomes" id="UP000694872">
    <property type="component" value="Unplaced"/>
</dbReference>
<dbReference type="InterPro" id="IPR020339">
    <property type="entry name" value="C20orf85-like"/>
</dbReference>
<proteinExistence type="predicted"/>
<dbReference type="KEGG" id="pxu:106121326"/>
<dbReference type="GeneID" id="106121326"/>
<dbReference type="Pfam" id="PF14945">
    <property type="entry name" value="LLC1"/>
    <property type="match status" value="1"/>
</dbReference>
<accession>A0AAJ6ZH89</accession>
<sequence length="194" mass="22284">MCELQAIKWQETAQIRRRWRPLVSVKTYFASLRQRGRTSVNKKTKNAARLWNKRWGFYTQIRDIQEEEAQKIGMSVEEYRAALRSLSCKPVEQQPVHIEPSPTALPLTSSGVIGRRALCPLDCYGPLVKTGRNYPTRPPLPPGQIYDPYKQTMIFLGGGIGDPISYKLPVARSEVTDEMWTRPQQLTVTQFDFL</sequence>
<evidence type="ECO:0000313" key="1">
    <source>
        <dbReference type="RefSeq" id="XP_013172396.1"/>
    </source>
</evidence>
<gene>
    <name evidence="1 2" type="primary">LOC106121326</name>
</gene>
<dbReference type="RefSeq" id="XP_013172396.1">
    <property type="nucleotide sequence ID" value="XM_013316942.1"/>
</dbReference>
<reference evidence="1 2" key="1">
    <citation type="submission" date="2025-04" db="UniProtKB">
        <authorList>
            <consortium name="RefSeq"/>
        </authorList>
    </citation>
    <scope>IDENTIFICATION</scope>
</reference>
<protein>
    <submittedName>
        <fullName evidence="1 2">Uncharacterized protein LOC106121326 isoform X1</fullName>
    </submittedName>
</protein>
<name>A0AAJ6ZH89_PAPXU</name>
<dbReference type="AlphaFoldDB" id="A0AAJ6ZH89"/>
<evidence type="ECO:0000313" key="2">
    <source>
        <dbReference type="RefSeq" id="XP_013172397.1"/>
    </source>
</evidence>